<dbReference type="InterPro" id="IPR004835">
    <property type="entry name" value="Chitin_synth"/>
</dbReference>
<reference evidence="13" key="1">
    <citation type="journal article" date="2021" name="BMC Genomics">
        <title>Chromosome-level genome assembly and manually-curated proteome of model necrotroph Parastagonospora nodorum Sn15 reveals a genome-wide trove of candidate effector homologs, and redundancy of virulence-related functions within an accessory chromosome.</title>
        <authorList>
            <person name="Bertazzoni S."/>
            <person name="Jones D.A.B."/>
            <person name="Phan H.T."/>
            <person name="Tan K.-C."/>
            <person name="Hane J.K."/>
        </authorList>
    </citation>
    <scope>NUCLEOTIDE SEQUENCE [LARGE SCALE GENOMIC DNA]</scope>
    <source>
        <strain evidence="13">SN15 / ATCC MYA-4574 / FGSC 10173)</strain>
    </source>
</reference>
<dbReference type="EMBL" id="CP069043">
    <property type="protein sequence ID" value="QRD06904.1"/>
    <property type="molecule type" value="Genomic_DNA"/>
</dbReference>
<keyword evidence="5" id="KW-0808">Transferase</keyword>
<feature type="region of interest" description="Disordered" evidence="10">
    <location>
        <begin position="1"/>
        <end position="24"/>
    </location>
</feature>
<feature type="compositionally biased region" description="Polar residues" evidence="10">
    <location>
        <begin position="1"/>
        <end position="17"/>
    </location>
</feature>
<dbReference type="Pfam" id="PF03142">
    <property type="entry name" value="Chitin_synth_2"/>
    <property type="match status" value="1"/>
</dbReference>
<dbReference type="AlphaFoldDB" id="A0A7U2IBR7"/>
<accession>A0A7U2IBR7</accession>
<keyword evidence="13" id="KW-1185">Reference proteome</keyword>
<evidence type="ECO:0000256" key="10">
    <source>
        <dbReference type="SAM" id="MobiDB-lite"/>
    </source>
</evidence>
<evidence type="ECO:0000256" key="7">
    <source>
        <dbReference type="ARBA" id="ARBA00022989"/>
    </source>
</evidence>
<evidence type="ECO:0000256" key="8">
    <source>
        <dbReference type="ARBA" id="ARBA00023136"/>
    </source>
</evidence>
<dbReference type="RefSeq" id="XP_001802906.1">
    <property type="nucleotide sequence ID" value="XM_001802854.1"/>
</dbReference>
<dbReference type="OrthoDB" id="370884at2759"/>
<name>A0A7U2IBR7_PHANO</name>
<keyword evidence="4" id="KW-0328">Glycosyltransferase</keyword>
<dbReference type="Proteomes" id="UP000663193">
    <property type="component" value="Chromosome 21"/>
</dbReference>
<evidence type="ECO:0000256" key="5">
    <source>
        <dbReference type="ARBA" id="ARBA00022679"/>
    </source>
</evidence>
<keyword evidence="8 11" id="KW-0472">Membrane</keyword>
<feature type="transmembrane region" description="Helical" evidence="11">
    <location>
        <begin position="56"/>
        <end position="74"/>
    </location>
</feature>
<sequence>MELLDTSNSGSHLTGSHATVAGKPEMGSLRIPSRALRNVIEHLPTVDRQRLRIEKYMVLSMLIPLNLTLMYMLADYSRFFWILLPLISFKFAVDAIEISLIAISYFLRQFSPRPTSETPTTPENFVYLLCCYNETYEEIMTSLDSLAEQKSVDAHRKAIIVVCDGRVSGRGRPGTHLKEEIIERPSSTLIPEAYTSWDGAPMDVEVVKGEFRGLPIICIIKDENRGKRDGIILVRSFLHKFNQRKSKPTPSMHSPALFDTLANFLEGTSIQSVDYVVGIDADTRFDPECVLGFIQTVREGEQIVGVTGNIRVDNRTLSPWSIAYLYQNAEYLVGQHRRRLRQSVTSKRVTCLPGCCQLLRVIESTCGDDILQKFGYYPRDTDGLFRTIRSMMSEDRDHICLVLSENADVETRVCLASQAYTSAPHSFSVFLSQRRRWTLGPLTSDSLLFSRKSTGWMERVAAATSVLNWCINPALFISRFYRKWDPVSAYTLILLLYYRRIWDFIVVVISSRSPLEFIQYCVGCVLYEYTVSVVNFMTQLYTIYNLDDFRWGQMRKAATEKETRLQKKRA</sequence>
<evidence type="ECO:0000313" key="12">
    <source>
        <dbReference type="EMBL" id="QRD06904.1"/>
    </source>
</evidence>
<evidence type="ECO:0000256" key="3">
    <source>
        <dbReference type="ARBA" id="ARBA00022475"/>
    </source>
</evidence>
<evidence type="ECO:0000256" key="6">
    <source>
        <dbReference type="ARBA" id="ARBA00022692"/>
    </source>
</evidence>
<dbReference type="GO" id="GO:0005886">
    <property type="term" value="C:plasma membrane"/>
    <property type="evidence" value="ECO:0007669"/>
    <property type="project" value="UniProtKB-SubCell"/>
</dbReference>
<gene>
    <name evidence="12" type="ORF">JI435_126850</name>
</gene>
<dbReference type="GO" id="GO:0004100">
    <property type="term" value="F:chitin synthase activity"/>
    <property type="evidence" value="ECO:0007669"/>
    <property type="project" value="UniProtKB-EC"/>
</dbReference>
<dbReference type="InterPro" id="IPR029044">
    <property type="entry name" value="Nucleotide-diphossugar_trans"/>
</dbReference>
<dbReference type="VEuPathDB" id="FungiDB:JI435_126850"/>
<dbReference type="PANTHER" id="PTHR22914:SF13">
    <property type="entry name" value="CHITIN SYNTHASE"/>
    <property type="match status" value="1"/>
</dbReference>
<keyword evidence="6 11" id="KW-0812">Transmembrane</keyword>
<dbReference type="PANTHER" id="PTHR22914">
    <property type="entry name" value="CHITIN SYNTHASE"/>
    <property type="match status" value="1"/>
</dbReference>
<keyword evidence="7 11" id="KW-1133">Transmembrane helix</keyword>
<organism evidence="12 13">
    <name type="scientific">Phaeosphaeria nodorum (strain SN15 / ATCC MYA-4574 / FGSC 10173)</name>
    <name type="common">Glume blotch fungus</name>
    <name type="synonym">Parastagonospora nodorum</name>
    <dbReference type="NCBI Taxonomy" id="321614"/>
    <lineage>
        <taxon>Eukaryota</taxon>
        <taxon>Fungi</taxon>
        <taxon>Dikarya</taxon>
        <taxon>Ascomycota</taxon>
        <taxon>Pezizomycotina</taxon>
        <taxon>Dothideomycetes</taxon>
        <taxon>Pleosporomycetidae</taxon>
        <taxon>Pleosporales</taxon>
        <taxon>Pleosporineae</taxon>
        <taxon>Phaeosphaeriaceae</taxon>
        <taxon>Parastagonospora</taxon>
    </lineage>
</organism>
<evidence type="ECO:0000313" key="13">
    <source>
        <dbReference type="Proteomes" id="UP000663193"/>
    </source>
</evidence>
<keyword evidence="9" id="KW-0325">Glycoprotein</keyword>
<dbReference type="SUPFAM" id="SSF53448">
    <property type="entry name" value="Nucleotide-diphospho-sugar transferases"/>
    <property type="match status" value="1"/>
</dbReference>
<dbReference type="OMA" id="WGKTRIA"/>
<comment type="subcellular location">
    <subcellularLocation>
        <location evidence="1">Cell membrane</location>
        <topology evidence="1">Multi-pass membrane protein</topology>
    </subcellularLocation>
</comment>
<evidence type="ECO:0000256" key="1">
    <source>
        <dbReference type="ARBA" id="ARBA00004651"/>
    </source>
</evidence>
<dbReference type="EC" id="2.4.1.16" evidence="2"/>
<dbReference type="Gene3D" id="3.90.550.10">
    <property type="entry name" value="Spore Coat Polysaccharide Biosynthesis Protein SpsA, Chain A"/>
    <property type="match status" value="1"/>
</dbReference>
<evidence type="ECO:0000256" key="11">
    <source>
        <dbReference type="SAM" id="Phobius"/>
    </source>
</evidence>
<proteinExistence type="predicted"/>
<evidence type="ECO:0000256" key="2">
    <source>
        <dbReference type="ARBA" id="ARBA00012543"/>
    </source>
</evidence>
<protein>
    <recommendedName>
        <fullName evidence="2">chitin synthase</fullName>
        <ecNumber evidence="2">2.4.1.16</ecNumber>
    </recommendedName>
</protein>
<evidence type="ECO:0000256" key="9">
    <source>
        <dbReference type="ARBA" id="ARBA00023180"/>
    </source>
</evidence>
<keyword evidence="3" id="KW-1003">Cell membrane</keyword>
<evidence type="ECO:0000256" key="4">
    <source>
        <dbReference type="ARBA" id="ARBA00022676"/>
    </source>
</evidence>
<dbReference type="KEGG" id="pno:SNOG_12685"/>